<feature type="region of interest" description="Disordered" evidence="1">
    <location>
        <begin position="35"/>
        <end position="73"/>
    </location>
</feature>
<evidence type="ECO:0000313" key="3">
    <source>
        <dbReference type="Proteomes" id="UP000305067"/>
    </source>
</evidence>
<reference evidence="2 3" key="1">
    <citation type="journal article" date="2019" name="Nat. Ecol. Evol.">
        <title>Megaphylogeny resolves global patterns of mushroom evolution.</title>
        <authorList>
            <person name="Varga T."/>
            <person name="Krizsan K."/>
            <person name="Foldi C."/>
            <person name="Dima B."/>
            <person name="Sanchez-Garcia M."/>
            <person name="Sanchez-Ramirez S."/>
            <person name="Szollosi G.J."/>
            <person name="Szarkandi J.G."/>
            <person name="Papp V."/>
            <person name="Albert L."/>
            <person name="Andreopoulos W."/>
            <person name="Angelini C."/>
            <person name="Antonin V."/>
            <person name="Barry K.W."/>
            <person name="Bougher N.L."/>
            <person name="Buchanan P."/>
            <person name="Buyck B."/>
            <person name="Bense V."/>
            <person name="Catcheside P."/>
            <person name="Chovatia M."/>
            <person name="Cooper J."/>
            <person name="Damon W."/>
            <person name="Desjardin D."/>
            <person name="Finy P."/>
            <person name="Geml J."/>
            <person name="Haridas S."/>
            <person name="Hughes K."/>
            <person name="Justo A."/>
            <person name="Karasinski D."/>
            <person name="Kautmanova I."/>
            <person name="Kiss B."/>
            <person name="Kocsube S."/>
            <person name="Kotiranta H."/>
            <person name="LaButti K.M."/>
            <person name="Lechner B.E."/>
            <person name="Liimatainen K."/>
            <person name="Lipzen A."/>
            <person name="Lukacs Z."/>
            <person name="Mihaltcheva S."/>
            <person name="Morgado L.N."/>
            <person name="Niskanen T."/>
            <person name="Noordeloos M.E."/>
            <person name="Ohm R.A."/>
            <person name="Ortiz-Santana B."/>
            <person name="Ovrebo C."/>
            <person name="Racz N."/>
            <person name="Riley R."/>
            <person name="Savchenko A."/>
            <person name="Shiryaev A."/>
            <person name="Soop K."/>
            <person name="Spirin V."/>
            <person name="Szebenyi C."/>
            <person name="Tomsovsky M."/>
            <person name="Tulloss R.E."/>
            <person name="Uehling J."/>
            <person name="Grigoriev I.V."/>
            <person name="Vagvolgyi C."/>
            <person name="Papp T."/>
            <person name="Martin F.M."/>
            <person name="Miettinen O."/>
            <person name="Hibbett D.S."/>
            <person name="Nagy L.G."/>
        </authorList>
    </citation>
    <scope>NUCLEOTIDE SEQUENCE [LARGE SCALE GENOMIC DNA]</scope>
    <source>
        <strain evidence="2 3">CBS 309.79</strain>
    </source>
</reference>
<dbReference type="Proteomes" id="UP000305067">
    <property type="component" value="Unassembled WGS sequence"/>
</dbReference>
<dbReference type="EMBL" id="ML178850">
    <property type="protein sequence ID" value="TFK97170.1"/>
    <property type="molecule type" value="Genomic_DNA"/>
</dbReference>
<protein>
    <submittedName>
        <fullName evidence="2">Uncharacterized protein</fullName>
    </submittedName>
</protein>
<evidence type="ECO:0000256" key="1">
    <source>
        <dbReference type="SAM" id="MobiDB-lite"/>
    </source>
</evidence>
<feature type="compositionally biased region" description="Polar residues" evidence="1">
    <location>
        <begin position="44"/>
        <end position="66"/>
    </location>
</feature>
<sequence>MRWHNADPIRIEGIPIYVISELRSHPRQLYNKLEQSRTKAKYHPSQNDIYQTNTPTKPNHTYTTGYPETRLKS</sequence>
<evidence type="ECO:0000313" key="2">
    <source>
        <dbReference type="EMBL" id="TFK97170.1"/>
    </source>
</evidence>
<gene>
    <name evidence="2" type="ORF">BDV98DRAFT_272729</name>
</gene>
<accession>A0A5C3Q9W0</accession>
<keyword evidence="3" id="KW-1185">Reference proteome</keyword>
<proteinExistence type="predicted"/>
<organism evidence="2 3">
    <name type="scientific">Pterulicium gracile</name>
    <dbReference type="NCBI Taxonomy" id="1884261"/>
    <lineage>
        <taxon>Eukaryota</taxon>
        <taxon>Fungi</taxon>
        <taxon>Dikarya</taxon>
        <taxon>Basidiomycota</taxon>
        <taxon>Agaricomycotina</taxon>
        <taxon>Agaricomycetes</taxon>
        <taxon>Agaricomycetidae</taxon>
        <taxon>Agaricales</taxon>
        <taxon>Pleurotineae</taxon>
        <taxon>Pterulaceae</taxon>
        <taxon>Pterulicium</taxon>
    </lineage>
</organism>
<dbReference type="AlphaFoldDB" id="A0A5C3Q9W0"/>
<name>A0A5C3Q9W0_9AGAR</name>